<dbReference type="AlphaFoldDB" id="A0A2M6XE26"/>
<name>A0A2M6XE26_9BACT</name>
<comment type="caution">
    <text evidence="1">The sequence shown here is derived from an EMBL/GenBank/DDBJ whole genome shotgun (WGS) entry which is preliminary data.</text>
</comment>
<proteinExistence type="predicted"/>
<accession>A0A2M6XE26</accession>
<evidence type="ECO:0000313" key="1">
    <source>
        <dbReference type="EMBL" id="PIU03914.1"/>
    </source>
</evidence>
<reference evidence="2" key="1">
    <citation type="submission" date="2017-09" db="EMBL/GenBank/DDBJ databases">
        <title>Depth-based differentiation of microbial function through sediment-hosted aquifers and enrichment of novel symbionts in the deep terrestrial subsurface.</title>
        <authorList>
            <person name="Probst A.J."/>
            <person name="Ladd B."/>
            <person name="Jarett J.K."/>
            <person name="Geller-Mcgrath D.E."/>
            <person name="Sieber C.M.K."/>
            <person name="Emerson J.B."/>
            <person name="Anantharaman K."/>
            <person name="Thomas B.C."/>
            <person name="Malmstrom R."/>
            <person name="Stieglmeier M."/>
            <person name="Klingl A."/>
            <person name="Woyke T."/>
            <person name="Ryan C.M."/>
            <person name="Banfield J.F."/>
        </authorList>
    </citation>
    <scope>NUCLEOTIDE SEQUENCE [LARGE SCALE GENOMIC DNA]</scope>
</reference>
<dbReference type="EMBL" id="PEYO01000003">
    <property type="protein sequence ID" value="PIU03914.1"/>
    <property type="molecule type" value="Genomic_DNA"/>
</dbReference>
<sequence>MFKNIKFTFSEGKPITGYINGKQVDNIPSSLIKPYDSVIIIVGDSSGIDLTKYVSVDHIKEVEKKSESCGN</sequence>
<gene>
    <name evidence="1" type="ORF">COT44_00650</name>
</gene>
<organism evidence="1 2">
    <name type="scientific">Candidatus Shapirobacteria bacterium CG08_land_8_20_14_0_20_39_18</name>
    <dbReference type="NCBI Taxonomy" id="1974883"/>
    <lineage>
        <taxon>Bacteria</taxon>
        <taxon>Candidatus Shapironibacteriota</taxon>
    </lineage>
</organism>
<protein>
    <submittedName>
        <fullName evidence="1">Uncharacterized protein</fullName>
    </submittedName>
</protein>
<evidence type="ECO:0000313" key="2">
    <source>
        <dbReference type="Proteomes" id="UP000228996"/>
    </source>
</evidence>
<dbReference type="Proteomes" id="UP000228996">
    <property type="component" value="Unassembled WGS sequence"/>
</dbReference>